<name>A0A4Z1KDU9_9HELO</name>
<protein>
    <submittedName>
        <fullName evidence="2">Uncharacterized protein</fullName>
    </submittedName>
</protein>
<evidence type="ECO:0000313" key="2">
    <source>
        <dbReference type="EMBL" id="TGO84237.1"/>
    </source>
</evidence>
<proteinExistence type="predicted"/>
<feature type="region of interest" description="Disordered" evidence="1">
    <location>
        <begin position="1"/>
        <end position="22"/>
    </location>
</feature>
<organism evidence="2 3">
    <name type="scientific">Botrytis porri</name>
    <dbReference type="NCBI Taxonomy" id="87229"/>
    <lineage>
        <taxon>Eukaryota</taxon>
        <taxon>Fungi</taxon>
        <taxon>Dikarya</taxon>
        <taxon>Ascomycota</taxon>
        <taxon>Pezizomycotina</taxon>
        <taxon>Leotiomycetes</taxon>
        <taxon>Helotiales</taxon>
        <taxon>Sclerotiniaceae</taxon>
        <taxon>Botrytis</taxon>
    </lineage>
</organism>
<dbReference type="AlphaFoldDB" id="A0A4Z1KDU9"/>
<evidence type="ECO:0000313" key="3">
    <source>
        <dbReference type="Proteomes" id="UP000297280"/>
    </source>
</evidence>
<accession>A0A4Z1KDU9</accession>
<dbReference type="EMBL" id="PQXO01000529">
    <property type="protein sequence ID" value="TGO84237.1"/>
    <property type="molecule type" value="Genomic_DNA"/>
</dbReference>
<keyword evidence="3" id="KW-1185">Reference proteome</keyword>
<comment type="caution">
    <text evidence="2">The sequence shown here is derived from an EMBL/GenBank/DDBJ whole genome shotgun (WGS) entry which is preliminary data.</text>
</comment>
<evidence type="ECO:0000256" key="1">
    <source>
        <dbReference type="SAM" id="MobiDB-lite"/>
    </source>
</evidence>
<dbReference type="Proteomes" id="UP000297280">
    <property type="component" value="Unassembled WGS sequence"/>
</dbReference>
<sequence length="62" mass="6708">MASDDCSVQQPVAEQTQSLRVNRNAILTTEKLKGHGHHHEGPPPPIGGLVAWMQVTGAHLFL</sequence>
<reference evidence="2 3" key="1">
    <citation type="submission" date="2017-12" db="EMBL/GenBank/DDBJ databases">
        <title>Comparative genomics of Botrytis spp.</title>
        <authorList>
            <person name="Valero-Jimenez C.A."/>
            <person name="Tapia P."/>
            <person name="Veloso J."/>
            <person name="Silva-Moreno E."/>
            <person name="Staats M."/>
            <person name="Valdes J.H."/>
            <person name="Van Kan J.A.L."/>
        </authorList>
    </citation>
    <scope>NUCLEOTIDE SEQUENCE [LARGE SCALE GENOMIC DNA]</scope>
    <source>
        <strain evidence="2 3">MUCL3349</strain>
    </source>
</reference>
<dbReference type="OrthoDB" id="10505692at2759"/>
<gene>
    <name evidence="2" type="ORF">BPOR_0530g00030</name>
</gene>